<dbReference type="SUPFAM" id="SSF54786">
    <property type="entry name" value="YcfA/nrd intein domain"/>
    <property type="match status" value="1"/>
</dbReference>
<keyword evidence="6" id="KW-0346">Stress response</keyword>
<dbReference type="EMBL" id="JAKELO010000002">
    <property type="protein sequence ID" value="MDE4907267.1"/>
    <property type="molecule type" value="Genomic_DNA"/>
</dbReference>
<evidence type="ECO:0000256" key="4">
    <source>
        <dbReference type="ARBA" id="ARBA00022801"/>
    </source>
</evidence>
<dbReference type="InterPro" id="IPR012933">
    <property type="entry name" value="HicA_mRNA_interferase"/>
</dbReference>
<evidence type="ECO:0000256" key="2">
    <source>
        <dbReference type="ARBA" id="ARBA00022722"/>
    </source>
</evidence>
<evidence type="ECO:0000313" key="8">
    <source>
        <dbReference type="Proteomes" id="UP001143747"/>
    </source>
</evidence>
<dbReference type="InterPro" id="IPR038570">
    <property type="entry name" value="HicA_sf"/>
</dbReference>
<evidence type="ECO:0000313" key="7">
    <source>
        <dbReference type="EMBL" id="MDE4907267.1"/>
    </source>
</evidence>
<evidence type="ECO:0000256" key="1">
    <source>
        <dbReference type="ARBA" id="ARBA00022649"/>
    </source>
</evidence>
<proteinExistence type="predicted"/>
<dbReference type="GO" id="GO:0004519">
    <property type="term" value="F:endonuclease activity"/>
    <property type="evidence" value="ECO:0007669"/>
    <property type="project" value="UniProtKB-KW"/>
</dbReference>
<keyword evidence="8" id="KW-1185">Reference proteome</keyword>
<dbReference type="GO" id="GO:0016787">
    <property type="term" value="F:hydrolase activity"/>
    <property type="evidence" value="ECO:0007669"/>
    <property type="project" value="UniProtKB-KW"/>
</dbReference>
<reference evidence="7" key="1">
    <citation type="submission" date="2022-01" db="EMBL/GenBank/DDBJ databases">
        <title>Draft genome of Methanogenium marinum DSM 15558.</title>
        <authorList>
            <person name="Chen S.-C."/>
            <person name="You Y.-T."/>
        </authorList>
    </citation>
    <scope>NUCLEOTIDE SEQUENCE</scope>
    <source>
        <strain evidence="7">DSM 15558</strain>
    </source>
</reference>
<keyword evidence="5" id="KW-0694">RNA-binding</keyword>
<dbReference type="Gene3D" id="3.30.920.30">
    <property type="entry name" value="Hypothetical protein"/>
    <property type="match status" value="1"/>
</dbReference>
<accession>A0A9Q4KSP9</accession>
<sequence>MSAKLPVISGQQLIKAFSKDGYFIHDQKGSHIHLRHPAKRPLTVPDHHEISRGTLRAILREAGLTTDEFMELL</sequence>
<gene>
    <name evidence="7" type="ORF">L0665_01320</name>
</gene>
<dbReference type="RefSeq" id="WP_274923927.1">
    <property type="nucleotide sequence ID" value="NZ_JAKELO010000002.1"/>
</dbReference>
<keyword evidence="4" id="KW-0378">Hydrolase</keyword>
<comment type="caution">
    <text evidence="7">The sequence shown here is derived from an EMBL/GenBank/DDBJ whole genome shotgun (WGS) entry which is preliminary data.</text>
</comment>
<dbReference type="Proteomes" id="UP001143747">
    <property type="component" value="Unassembled WGS sequence"/>
</dbReference>
<dbReference type="PANTHER" id="PTHR34873:SF3">
    <property type="entry name" value="ADDICTION MODULE TOXIN, HICA FAMILY"/>
    <property type="match status" value="1"/>
</dbReference>
<evidence type="ECO:0000256" key="6">
    <source>
        <dbReference type="ARBA" id="ARBA00023016"/>
    </source>
</evidence>
<protein>
    <submittedName>
        <fullName evidence="7">Type II toxin-antitoxin system HicA family toxin</fullName>
    </submittedName>
</protein>
<dbReference type="PANTHER" id="PTHR34873">
    <property type="entry name" value="SSR1766 PROTEIN"/>
    <property type="match status" value="1"/>
</dbReference>
<dbReference type="GO" id="GO:0003729">
    <property type="term" value="F:mRNA binding"/>
    <property type="evidence" value="ECO:0007669"/>
    <property type="project" value="InterPro"/>
</dbReference>
<dbReference type="Pfam" id="PF07927">
    <property type="entry name" value="HicA_toxin"/>
    <property type="match status" value="1"/>
</dbReference>
<evidence type="ECO:0000256" key="5">
    <source>
        <dbReference type="ARBA" id="ARBA00022884"/>
    </source>
</evidence>
<name>A0A9Q4KSP9_9EURY</name>
<dbReference type="AlphaFoldDB" id="A0A9Q4KSP9"/>
<evidence type="ECO:0000256" key="3">
    <source>
        <dbReference type="ARBA" id="ARBA00022759"/>
    </source>
</evidence>
<organism evidence="7 8">
    <name type="scientific">Methanogenium marinum</name>
    <dbReference type="NCBI Taxonomy" id="348610"/>
    <lineage>
        <taxon>Archaea</taxon>
        <taxon>Methanobacteriati</taxon>
        <taxon>Methanobacteriota</taxon>
        <taxon>Stenosarchaea group</taxon>
        <taxon>Methanomicrobia</taxon>
        <taxon>Methanomicrobiales</taxon>
        <taxon>Methanomicrobiaceae</taxon>
        <taxon>Methanogenium</taxon>
    </lineage>
</organism>
<keyword evidence="3" id="KW-0255">Endonuclease</keyword>
<keyword evidence="2" id="KW-0540">Nuclease</keyword>
<keyword evidence="1" id="KW-1277">Toxin-antitoxin system</keyword>